<comment type="caution">
    <text evidence="1">The sequence shown here is derived from an EMBL/GenBank/DDBJ whole genome shotgun (WGS) entry which is preliminary data.</text>
</comment>
<sequence length="49" mass="5509">MNIVDVDSKGEGKLLLKDEGILIKWLEELPLKHENVGVLMSSAVPVRMY</sequence>
<protein>
    <submittedName>
        <fullName evidence="1">40S ribosomal protein S19-3-like</fullName>
    </submittedName>
</protein>
<evidence type="ECO:0000313" key="2">
    <source>
        <dbReference type="Proteomes" id="UP001140949"/>
    </source>
</evidence>
<reference evidence="1" key="2">
    <citation type="submission" date="2023-04" db="EMBL/GenBank/DDBJ databases">
        <authorList>
            <person name="Bruccoleri R.E."/>
            <person name="Oakeley E.J."/>
            <person name="Faust A.-M."/>
            <person name="Dessus-Babus S."/>
            <person name="Altorfer M."/>
            <person name="Burckhardt D."/>
            <person name="Oertli M."/>
            <person name="Naumann U."/>
            <person name="Petersen F."/>
            <person name="Wong J."/>
        </authorList>
    </citation>
    <scope>NUCLEOTIDE SEQUENCE</scope>
    <source>
        <strain evidence="1">GSM-AAB239-AS_SAM_17_03QT</strain>
        <tissue evidence="1">Leaf</tissue>
    </source>
</reference>
<organism evidence="1 2">
    <name type="scientific">Iris pallida</name>
    <name type="common">Sweet iris</name>
    <dbReference type="NCBI Taxonomy" id="29817"/>
    <lineage>
        <taxon>Eukaryota</taxon>
        <taxon>Viridiplantae</taxon>
        <taxon>Streptophyta</taxon>
        <taxon>Embryophyta</taxon>
        <taxon>Tracheophyta</taxon>
        <taxon>Spermatophyta</taxon>
        <taxon>Magnoliopsida</taxon>
        <taxon>Liliopsida</taxon>
        <taxon>Asparagales</taxon>
        <taxon>Iridaceae</taxon>
        <taxon>Iridoideae</taxon>
        <taxon>Irideae</taxon>
        <taxon>Iris</taxon>
    </lineage>
</organism>
<keyword evidence="2" id="KW-1185">Reference proteome</keyword>
<evidence type="ECO:0000313" key="1">
    <source>
        <dbReference type="EMBL" id="KAJ6818246.1"/>
    </source>
</evidence>
<dbReference type="AlphaFoldDB" id="A0AAX6FPA9"/>
<dbReference type="GO" id="GO:0005840">
    <property type="term" value="C:ribosome"/>
    <property type="evidence" value="ECO:0007669"/>
    <property type="project" value="UniProtKB-KW"/>
</dbReference>
<reference evidence="1" key="1">
    <citation type="journal article" date="2023" name="GigaByte">
        <title>Genome assembly of the bearded iris, Iris pallida Lam.</title>
        <authorList>
            <person name="Bruccoleri R.E."/>
            <person name="Oakeley E.J."/>
            <person name="Faust A.M.E."/>
            <person name="Altorfer M."/>
            <person name="Dessus-Babus S."/>
            <person name="Burckhardt D."/>
            <person name="Oertli M."/>
            <person name="Naumann U."/>
            <person name="Petersen F."/>
            <person name="Wong J."/>
        </authorList>
    </citation>
    <scope>NUCLEOTIDE SEQUENCE</scope>
    <source>
        <strain evidence="1">GSM-AAB239-AS_SAM_17_03QT</strain>
    </source>
</reference>
<keyword evidence="1" id="KW-0687">Ribonucleoprotein</keyword>
<name>A0AAX6FPA9_IRIPA</name>
<accession>A0AAX6FPA9</accession>
<dbReference type="EMBL" id="JANAVB010027397">
    <property type="protein sequence ID" value="KAJ6818246.1"/>
    <property type="molecule type" value="Genomic_DNA"/>
</dbReference>
<dbReference type="Proteomes" id="UP001140949">
    <property type="component" value="Unassembled WGS sequence"/>
</dbReference>
<keyword evidence="1" id="KW-0689">Ribosomal protein</keyword>
<gene>
    <name evidence="1" type="ORF">M6B38_407885</name>
</gene>
<proteinExistence type="predicted"/>